<gene>
    <name evidence="1" type="ORF">FA15DRAFT_673119</name>
</gene>
<accession>A0A5C3KKF0</accession>
<name>A0A5C3KKF0_COPMA</name>
<evidence type="ECO:0000313" key="1">
    <source>
        <dbReference type="EMBL" id="TFK20821.1"/>
    </source>
</evidence>
<reference evidence="1 2" key="1">
    <citation type="journal article" date="2019" name="Nat. Ecol. Evol.">
        <title>Megaphylogeny resolves global patterns of mushroom evolution.</title>
        <authorList>
            <person name="Varga T."/>
            <person name="Krizsan K."/>
            <person name="Foldi C."/>
            <person name="Dima B."/>
            <person name="Sanchez-Garcia M."/>
            <person name="Sanchez-Ramirez S."/>
            <person name="Szollosi G.J."/>
            <person name="Szarkandi J.G."/>
            <person name="Papp V."/>
            <person name="Albert L."/>
            <person name="Andreopoulos W."/>
            <person name="Angelini C."/>
            <person name="Antonin V."/>
            <person name="Barry K.W."/>
            <person name="Bougher N.L."/>
            <person name="Buchanan P."/>
            <person name="Buyck B."/>
            <person name="Bense V."/>
            <person name="Catcheside P."/>
            <person name="Chovatia M."/>
            <person name="Cooper J."/>
            <person name="Damon W."/>
            <person name="Desjardin D."/>
            <person name="Finy P."/>
            <person name="Geml J."/>
            <person name="Haridas S."/>
            <person name="Hughes K."/>
            <person name="Justo A."/>
            <person name="Karasinski D."/>
            <person name="Kautmanova I."/>
            <person name="Kiss B."/>
            <person name="Kocsube S."/>
            <person name="Kotiranta H."/>
            <person name="LaButti K.M."/>
            <person name="Lechner B.E."/>
            <person name="Liimatainen K."/>
            <person name="Lipzen A."/>
            <person name="Lukacs Z."/>
            <person name="Mihaltcheva S."/>
            <person name="Morgado L.N."/>
            <person name="Niskanen T."/>
            <person name="Noordeloos M.E."/>
            <person name="Ohm R.A."/>
            <person name="Ortiz-Santana B."/>
            <person name="Ovrebo C."/>
            <person name="Racz N."/>
            <person name="Riley R."/>
            <person name="Savchenko A."/>
            <person name="Shiryaev A."/>
            <person name="Soop K."/>
            <person name="Spirin V."/>
            <person name="Szebenyi C."/>
            <person name="Tomsovsky M."/>
            <person name="Tulloss R.E."/>
            <person name="Uehling J."/>
            <person name="Grigoriev I.V."/>
            <person name="Vagvolgyi C."/>
            <person name="Papp T."/>
            <person name="Martin F.M."/>
            <person name="Miettinen O."/>
            <person name="Hibbett D.S."/>
            <person name="Nagy L.G."/>
        </authorList>
    </citation>
    <scope>NUCLEOTIDE SEQUENCE [LARGE SCALE GENOMIC DNA]</scope>
    <source>
        <strain evidence="1 2">CBS 121175</strain>
    </source>
</reference>
<protein>
    <submittedName>
        <fullName evidence="1">Uncharacterized protein</fullName>
    </submittedName>
</protein>
<keyword evidence="2" id="KW-1185">Reference proteome</keyword>
<evidence type="ECO:0000313" key="2">
    <source>
        <dbReference type="Proteomes" id="UP000307440"/>
    </source>
</evidence>
<proteinExistence type="predicted"/>
<organism evidence="1 2">
    <name type="scientific">Coprinopsis marcescibilis</name>
    <name type="common">Agaric fungus</name>
    <name type="synonym">Psathyrella marcescibilis</name>
    <dbReference type="NCBI Taxonomy" id="230819"/>
    <lineage>
        <taxon>Eukaryota</taxon>
        <taxon>Fungi</taxon>
        <taxon>Dikarya</taxon>
        <taxon>Basidiomycota</taxon>
        <taxon>Agaricomycotina</taxon>
        <taxon>Agaricomycetes</taxon>
        <taxon>Agaricomycetidae</taxon>
        <taxon>Agaricales</taxon>
        <taxon>Agaricineae</taxon>
        <taxon>Psathyrellaceae</taxon>
        <taxon>Coprinopsis</taxon>
    </lineage>
</organism>
<dbReference type="AlphaFoldDB" id="A0A5C3KKF0"/>
<dbReference type="Proteomes" id="UP000307440">
    <property type="component" value="Unassembled WGS sequence"/>
</dbReference>
<sequence length="77" mass="8297">MLVNNQPQQTINGGLEITNRGTYLTTISRSLRRRQTLLLLNVFAPESGLASCGGGYAKMAVGLMGRGSIPYQPVSTR</sequence>
<dbReference type="EMBL" id="ML210286">
    <property type="protein sequence ID" value="TFK20821.1"/>
    <property type="molecule type" value="Genomic_DNA"/>
</dbReference>